<reference evidence="1" key="1">
    <citation type="submission" date="2019-08" db="EMBL/GenBank/DDBJ databases">
        <authorList>
            <person name="Yao H."/>
        </authorList>
    </citation>
    <scope>NUCLEOTIDE SEQUENCE</scope>
    <source>
        <strain evidence="1">4M18F</strain>
        <plasmid evidence="1">p4M18F</plasmid>
    </source>
</reference>
<dbReference type="AlphaFoldDB" id="A0A6G6ALJ3"/>
<dbReference type="EMBL" id="MN256757">
    <property type="protein sequence ID" value="QID22553.1"/>
    <property type="molecule type" value="Genomic_DNA"/>
</dbReference>
<evidence type="ECO:0000313" key="1">
    <source>
        <dbReference type="EMBL" id="QID22553.1"/>
    </source>
</evidence>
<accession>A0A6G6ALJ3</accession>
<organism evidence="1">
    <name type="scientific">Escherichia coli</name>
    <dbReference type="NCBI Taxonomy" id="562"/>
    <lineage>
        <taxon>Bacteria</taxon>
        <taxon>Pseudomonadati</taxon>
        <taxon>Pseudomonadota</taxon>
        <taxon>Gammaproteobacteria</taxon>
        <taxon>Enterobacterales</taxon>
        <taxon>Enterobacteriaceae</taxon>
        <taxon>Escherichia</taxon>
    </lineage>
</organism>
<proteinExistence type="predicted"/>
<name>A0A6G6ALJ3_ECOLX</name>
<sequence length="37" mass="4317">MKPNTTLLEMFLKPAGKVTLRQNVGLSYLNKYLRKLH</sequence>
<geneLocation type="plasmid" evidence="1">
    <name>p4M18F</name>
</geneLocation>
<protein>
    <submittedName>
        <fullName evidence="1">Putative membrane protein</fullName>
    </submittedName>
</protein>
<keyword evidence="1" id="KW-0614">Plasmid</keyword>